<dbReference type="RefSeq" id="WP_223928932.1">
    <property type="nucleotide sequence ID" value="NZ_BPTU01000001.1"/>
</dbReference>
<accession>A0A9R1CAI8</accession>
<reference evidence="1" key="1">
    <citation type="journal article" date="2022" name="Int. J. Syst. Evol. Microbiol.">
        <title>Prevotella lacticifex sp. nov., isolated from the rumen of cows.</title>
        <authorList>
            <person name="Shinkai T."/>
            <person name="Ikeyama N."/>
            <person name="Kumagai M."/>
            <person name="Ohmori H."/>
            <person name="Sakamoto M."/>
            <person name="Ohkuma M."/>
            <person name="Mitsumori M."/>
        </authorList>
    </citation>
    <scope>NUCLEOTIDE SEQUENCE</scope>
    <source>
        <strain evidence="1">R5076</strain>
    </source>
</reference>
<dbReference type="GeneID" id="72466902"/>
<gene>
    <name evidence="1" type="ORF">PRLR5076_19070</name>
</gene>
<name>A0A9R1CAI8_9BACT</name>
<organism evidence="1 2">
    <name type="scientific">Prevotella lacticifex</name>
    <dbReference type="NCBI Taxonomy" id="2854755"/>
    <lineage>
        <taxon>Bacteria</taxon>
        <taxon>Pseudomonadati</taxon>
        <taxon>Bacteroidota</taxon>
        <taxon>Bacteroidia</taxon>
        <taxon>Bacteroidales</taxon>
        <taxon>Prevotellaceae</taxon>
        <taxon>Prevotella</taxon>
    </lineage>
</organism>
<evidence type="ECO:0000313" key="1">
    <source>
        <dbReference type="EMBL" id="GJG59056.1"/>
    </source>
</evidence>
<dbReference type="AlphaFoldDB" id="A0A9R1CAI8"/>
<protein>
    <submittedName>
        <fullName evidence="1">Uncharacterized protein</fullName>
    </submittedName>
</protein>
<sequence length="88" mass="10023">MKASDTVIFTNSEKVGNSPYRYGSVHYGGKQVGTFEFPNMRGKYSIGIYPHFFMTRDTEEQAREDIARWLNENKVTCDCYLGTSGIPI</sequence>
<proteinExistence type="predicted"/>
<evidence type="ECO:0000313" key="2">
    <source>
        <dbReference type="Proteomes" id="UP000825483"/>
    </source>
</evidence>
<comment type="caution">
    <text evidence="1">The sequence shown here is derived from an EMBL/GenBank/DDBJ whole genome shotgun (WGS) entry which is preliminary data.</text>
</comment>
<dbReference type="EMBL" id="BPUB01000002">
    <property type="protein sequence ID" value="GJG59056.1"/>
    <property type="molecule type" value="Genomic_DNA"/>
</dbReference>
<keyword evidence="2" id="KW-1185">Reference proteome</keyword>
<dbReference type="Proteomes" id="UP000825483">
    <property type="component" value="Unassembled WGS sequence"/>
</dbReference>